<accession>A0A5B7CNX5</accession>
<dbReference type="Proteomes" id="UP000324222">
    <property type="component" value="Unassembled WGS sequence"/>
</dbReference>
<keyword evidence="1" id="KW-0812">Transmembrane</keyword>
<organism evidence="2 3">
    <name type="scientific">Portunus trituberculatus</name>
    <name type="common">Swimming crab</name>
    <name type="synonym">Neptunus trituberculatus</name>
    <dbReference type="NCBI Taxonomy" id="210409"/>
    <lineage>
        <taxon>Eukaryota</taxon>
        <taxon>Metazoa</taxon>
        <taxon>Ecdysozoa</taxon>
        <taxon>Arthropoda</taxon>
        <taxon>Crustacea</taxon>
        <taxon>Multicrustacea</taxon>
        <taxon>Malacostraca</taxon>
        <taxon>Eumalacostraca</taxon>
        <taxon>Eucarida</taxon>
        <taxon>Decapoda</taxon>
        <taxon>Pleocyemata</taxon>
        <taxon>Brachyura</taxon>
        <taxon>Eubrachyura</taxon>
        <taxon>Portunoidea</taxon>
        <taxon>Portunidae</taxon>
        <taxon>Portuninae</taxon>
        <taxon>Portunus</taxon>
    </lineage>
</organism>
<proteinExistence type="predicted"/>
<gene>
    <name evidence="2" type="ORF">E2C01_003839</name>
</gene>
<keyword evidence="1" id="KW-1133">Transmembrane helix</keyword>
<dbReference type="Gene3D" id="2.100.10.30">
    <property type="entry name" value="Jacalin-like lectin domain"/>
    <property type="match status" value="1"/>
</dbReference>
<evidence type="ECO:0000313" key="3">
    <source>
        <dbReference type="Proteomes" id="UP000324222"/>
    </source>
</evidence>
<dbReference type="InterPro" id="IPR036404">
    <property type="entry name" value="Jacalin-like_lectin_dom_sf"/>
</dbReference>
<keyword evidence="1" id="KW-0472">Membrane</keyword>
<comment type="caution">
    <text evidence="2">The sequence shown here is derived from an EMBL/GenBank/DDBJ whole genome shotgun (WGS) entry which is preliminary data.</text>
</comment>
<dbReference type="SUPFAM" id="SSF51101">
    <property type="entry name" value="Mannose-binding lectins"/>
    <property type="match status" value="1"/>
</dbReference>
<dbReference type="AlphaFoldDB" id="A0A5B7CNX5"/>
<keyword evidence="3" id="KW-1185">Reference proteome</keyword>
<feature type="transmembrane region" description="Helical" evidence="1">
    <location>
        <begin position="12"/>
        <end position="27"/>
    </location>
</feature>
<sequence>MLGLRRLDKKKKTFLIIIQINVFFSVSTDTQIILLFEFQVIFLFSCVCAVRKISHQKMMRSAFVKSTWIGPFGRAEDLVRQIQQRWIMEGTVRKITIKTRQWRGKTIIQGFQVCVRDGGARAFGMNYNDLYSTVTFTIPDGRQISKVCIESDAYIHSLGFILDNGDVLGPVGTTNQTNEKTIPEHCDDLKSVALCGISGITLSAMDLQRGNR</sequence>
<name>A0A5B7CNX5_PORTR</name>
<evidence type="ECO:0000313" key="2">
    <source>
        <dbReference type="EMBL" id="MPC11180.1"/>
    </source>
</evidence>
<reference evidence="2 3" key="1">
    <citation type="submission" date="2019-05" db="EMBL/GenBank/DDBJ databases">
        <title>Another draft genome of Portunus trituberculatus and its Hox gene families provides insights of decapod evolution.</title>
        <authorList>
            <person name="Jeong J.-H."/>
            <person name="Song I."/>
            <person name="Kim S."/>
            <person name="Choi T."/>
            <person name="Kim D."/>
            <person name="Ryu S."/>
            <person name="Kim W."/>
        </authorList>
    </citation>
    <scope>NUCLEOTIDE SEQUENCE [LARGE SCALE GENOMIC DNA]</scope>
    <source>
        <tissue evidence="2">Muscle</tissue>
    </source>
</reference>
<dbReference type="EMBL" id="VSRR010000149">
    <property type="protein sequence ID" value="MPC11180.1"/>
    <property type="molecule type" value="Genomic_DNA"/>
</dbReference>
<protein>
    <submittedName>
        <fullName evidence="2">Uncharacterized protein</fullName>
    </submittedName>
</protein>
<evidence type="ECO:0000256" key="1">
    <source>
        <dbReference type="SAM" id="Phobius"/>
    </source>
</evidence>